<evidence type="ECO:0008006" key="3">
    <source>
        <dbReference type="Google" id="ProtNLM"/>
    </source>
</evidence>
<dbReference type="OrthoDB" id="2909155at2"/>
<keyword evidence="2" id="KW-1185">Reference proteome</keyword>
<dbReference type="Proteomes" id="UP000199163">
    <property type="component" value="Unassembled WGS sequence"/>
</dbReference>
<accession>A0A1G8IIN2</accession>
<reference evidence="1 2" key="1">
    <citation type="submission" date="2016-10" db="EMBL/GenBank/DDBJ databases">
        <authorList>
            <person name="de Groot N.N."/>
        </authorList>
    </citation>
    <scope>NUCLEOTIDE SEQUENCE [LARGE SCALE GENOMIC DNA]</scope>
    <source>
        <strain evidence="1 2">DSM 21632</strain>
    </source>
</reference>
<protein>
    <recommendedName>
        <fullName evidence="3">DUF3954 domain-containing protein</fullName>
    </recommendedName>
</protein>
<dbReference type="STRING" id="568899.SAMN05192534_12435"/>
<name>A0A1G8IIN2_9BACI</name>
<sequence length="62" mass="7034">MVKIPVNIGTNKAEIDLNENAVYRIRDGNIEKVDTPGEGFGKQIITWQNGKPSHYEITYTKK</sequence>
<organism evidence="1 2">
    <name type="scientific">Alteribacillus persepolensis</name>
    <dbReference type="NCBI Taxonomy" id="568899"/>
    <lineage>
        <taxon>Bacteria</taxon>
        <taxon>Bacillati</taxon>
        <taxon>Bacillota</taxon>
        <taxon>Bacilli</taxon>
        <taxon>Bacillales</taxon>
        <taxon>Bacillaceae</taxon>
        <taxon>Alteribacillus</taxon>
    </lineage>
</organism>
<evidence type="ECO:0000313" key="1">
    <source>
        <dbReference type="EMBL" id="SDI18692.1"/>
    </source>
</evidence>
<evidence type="ECO:0000313" key="2">
    <source>
        <dbReference type="Proteomes" id="UP000199163"/>
    </source>
</evidence>
<proteinExistence type="predicted"/>
<dbReference type="EMBL" id="FNDK01000024">
    <property type="protein sequence ID" value="SDI18692.1"/>
    <property type="molecule type" value="Genomic_DNA"/>
</dbReference>
<dbReference type="InterPro" id="IPR025017">
    <property type="entry name" value="DUF3954"/>
</dbReference>
<gene>
    <name evidence="1" type="ORF">SAMN05192534_12435</name>
</gene>
<dbReference type="Pfam" id="PF13128">
    <property type="entry name" value="DUF3954"/>
    <property type="match status" value="1"/>
</dbReference>
<dbReference type="AlphaFoldDB" id="A0A1G8IIN2"/>